<dbReference type="Proteomes" id="UP001178508">
    <property type="component" value="Chromosome 21"/>
</dbReference>
<gene>
    <name evidence="4" type="ORF">XNOV1_A031302</name>
</gene>
<feature type="compositionally biased region" description="Basic and acidic residues" evidence="3">
    <location>
        <begin position="504"/>
        <end position="680"/>
    </location>
</feature>
<feature type="compositionally biased region" description="Acidic residues" evidence="3">
    <location>
        <begin position="276"/>
        <end position="293"/>
    </location>
</feature>
<dbReference type="EMBL" id="OY660884">
    <property type="protein sequence ID" value="CAJ1083323.1"/>
    <property type="molecule type" value="Genomic_DNA"/>
</dbReference>
<dbReference type="AlphaFoldDB" id="A0AAV1HBW8"/>
<feature type="compositionally biased region" description="Basic residues" evidence="3">
    <location>
        <begin position="681"/>
        <end position="695"/>
    </location>
</feature>
<evidence type="ECO:0000256" key="2">
    <source>
        <dbReference type="SAM" id="Coils"/>
    </source>
</evidence>
<protein>
    <submittedName>
        <fullName evidence="4">Pre-B-cell leukemia transcription factor-interacting protein 1 isoform X2</fullName>
    </submittedName>
</protein>
<dbReference type="GO" id="GO:0016020">
    <property type="term" value="C:membrane"/>
    <property type="evidence" value="ECO:0007669"/>
    <property type="project" value="TreeGrafter"/>
</dbReference>
<feature type="region of interest" description="Disordered" evidence="3">
    <location>
        <begin position="199"/>
        <end position="354"/>
    </location>
</feature>
<dbReference type="PANTHER" id="PTHR28638">
    <property type="entry name" value="CELL CYCLE PROGRESSION PROTEIN 1"/>
    <property type="match status" value="1"/>
</dbReference>
<evidence type="ECO:0000256" key="1">
    <source>
        <dbReference type="ARBA" id="ARBA00023054"/>
    </source>
</evidence>
<evidence type="ECO:0000313" key="4">
    <source>
        <dbReference type="EMBL" id="CAJ1083323.1"/>
    </source>
</evidence>
<reference evidence="4" key="1">
    <citation type="submission" date="2023-08" db="EMBL/GenBank/DDBJ databases">
        <authorList>
            <person name="Alioto T."/>
            <person name="Alioto T."/>
            <person name="Gomez Garrido J."/>
        </authorList>
    </citation>
    <scope>NUCLEOTIDE SEQUENCE</scope>
</reference>
<name>A0AAV1HBW8_XYRNO</name>
<keyword evidence="5" id="KW-1185">Reference proteome</keyword>
<feature type="coiled-coil region" evidence="2">
    <location>
        <begin position="404"/>
        <end position="485"/>
    </location>
</feature>
<feature type="compositionally biased region" description="Low complexity" evidence="3">
    <location>
        <begin position="1"/>
        <end position="22"/>
    </location>
</feature>
<feature type="compositionally biased region" description="Pro residues" evidence="3">
    <location>
        <begin position="491"/>
        <end position="501"/>
    </location>
</feature>
<sequence>MSDNSHSTGSSGSSTNSWTLLSPEEAAVENVGPVDDGTESLGDVPSLSEDVTGAAVEFKPSDVSVETVLSEEGHQPLLMPYLSDRVCQETSPGSGEGPIPSSPSRLSPLPSNPPDAADADLESQPPVIHDIVASSPGDNEPLGATPFVTAIDLGAPLDIPAPELLPEDPEESCSAPPSTEILVSAEKVLDTVTDVAPSHVSPIEESPAFTAEPEVSIPAETLSASDAPSIVEADISAVPESTEPPSQVQESLVPESPITESPAPETVGAMEAEMEKAEEEGEEVVKEEEEIEPSETMIQEEREEEEPSRSFDSGDTSGFDEGLRRRNVPSFEAQRPRTSDEEEEEEEVEFKLAERKEEKPFFSLNKCIVGALILLFLGSLFLSGEFDGSDEQSQDWLSGDPQDMKELLDKLTQENQQIAQLEAQLQSQKEELDSALKAVAESGDEKGKAGLEKENLRLKEELSSLPDLKKELESLRARVTELNQLTAHQGVPPPASSPAPQPGSKDDQSKQRTSGPERRTDTTDGGRLKEELQRQKVLLEESRQRLQGMKKDGGDRKRVRDNLEEIQKRLSEQVDKWGKKKPQEAKWKGNKGKSNERDHWKKDEKKERRGEKDWKHGKDGGRREKEEKKEKEWRGERENSHKEAWRKHQDEWERKKGERRMDREERRKEKPWHKEHEKSSHNHHHHHQQQHHHQQPRQPHQHNQNDFWRDQEEKLGHNIRSDLRCSSTEDCAAKEGLYPVELSEFEELLEGYLSKLEGSSSESKDKIRKLTARFFQDGVFIHKRVLFSDFAEDVADILEDMVDVLEDGNRRGDDSLEEEMEEFEREALWKFAATA</sequence>
<proteinExistence type="predicted"/>
<evidence type="ECO:0000256" key="3">
    <source>
        <dbReference type="SAM" id="MobiDB-lite"/>
    </source>
</evidence>
<feature type="compositionally biased region" description="Low complexity" evidence="3">
    <location>
        <begin position="91"/>
        <end position="109"/>
    </location>
</feature>
<dbReference type="InterPro" id="IPR051990">
    <property type="entry name" value="CCPG1/PBIP1"/>
</dbReference>
<feature type="region of interest" description="Disordered" evidence="3">
    <location>
        <begin position="486"/>
        <end position="704"/>
    </location>
</feature>
<organism evidence="4 5">
    <name type="scientific">Xyrichtys novacula</name>
    <name type="common">Pearly razorfish</name>
    <name type="synonym">Hemipteronotus novacula</name>
    <dbReference type="NCBI Taxonomy" id="13765"/>
    <lineage>
        <taxon>Eukaryota</taxon>
        <taxon>Metazoa</taxon>
        <taxon>Chordata</taxon>
        <taxon>Craniata</taxon>
        <taxon>Vertebrata</taxon>
        <taxon>Euteleostomi</taxon>
        <taxon>Actinopterygii</taxon>
        <taxon>Neopterygii</taxon>
        <taxon>Teleostei</taxon>
        <taxon>Neoteleostei</taxon>
        <taxon>Acanthomorphata</taxon>
        <taxon>Eupercaria</taxon>
        <taxon>Labriformes</taxon>
        <taxon>Labridae</taxon>
        <taxon>Xyrichtys</taxon>
    </lineage>
</organism>
<keyword evidence="1 2" id="KW-0175">Coiled coil</keyword>
<evidence type="ECO:0000313" key="5">
    <source>
        <dbReference type="Proteomes" id="UP001178508"/>
    </source>
</evidence>
<feature type="region of interest" description="Disordered" evidence="3">
    <location>
        <begin position="1"/>
        <end position="145"/>
    </location>
</feature>
<dbReference type="PANTHER" id="PTHR28638:SF1">
    <property type="entry name" value="PRE-B-CELL LEUKEMIA TRANSCRIPTION FACTOR-INTERACTING PROTEIN 1"/>
    <property type="match status" value="1"/>
</dbReference>
<accession>A0AAV1HBW8</accession>